<dbReference type="InterPro" id="IPR050361">
    <property type="entry name" value="MPP/UQCRC_Complex"/>
</dbReference>
<dbReference type="GO" id="GO:0046872">
    <property type="term" value="F:metal ion binding"/>
    <property type="evidence" value="ECO:0007669"/>
    <property type="project" value="InterPro"/>
</dbReference>
<reference evidence="2" key="2">
    <citation type="journal article" date="2021" name="PeerJ">
        <title>Extensive microbial diversity within the chicken gut microbiome revealed by metagenomics and culture.</title>
        <authorList>
            <person name="Gilroy R."/>
            <person name="Ravi A."/>
            <person name="Getino M."/>
            <person name="Pursley I."/>
            <person name="Horton D.L."/>
            <person name="Alikhan N.F."/>
            <person name="Baker D."/>
            <person name="Gharbi K."/>
            <person name="Hall N."/>
            <person name="Watson M."/>
            <person name="Adriaenssens E.M."/>
            <person name="Foster-Nyarko E."/>
            <person name="Jarju S."/>
            <person name="Secka A."/>
            <person name="Antonio M."/>
            <person name="Oren A."/>
            <person name="Chaudhuri R.R."/>
            <person name="La Ragione R."/>
            <person name="Hildebrand F."/>
            <person name="Pallen M.J."/>
        </authorList>
    </citation>
    <scope>NUCLEOTIDE SEQUENCE</scope>
    <source>
        <strain evidence="2">CHK157-1446</strain>
    </source>
</reference>
<proteinExistence type="predicted"/>
<reference evidence="2" key="1">
    <citation type="submission" date="2020-10" db="EMBL/GenBank/DDBJ databases">
        <authorList>
            <person name="Gilroy R."/>
        </authorList>
    </citation>
    <scope>NUCLEOTIDE SEQUENCE</scope>
    <source>
        <strain evidence="2">CHK157-1446</strain>
    </source>
</reference>
<dbReference type="Gene3D" id="3.30.830.10">
    <property type="entry name" value="Metalloenzyme, LuxS/M16 peptidase-like"/>
    <property type="match status" value="2"/>
</dbReference>
<feature type="domain" description="Peptidase M16 C-terminal" evidence="1">
    <location>
        <begin position="184"/>
        <end position="353"/>
    </location>
</feature>
<dbReference type="PANTHER" id="PTHR11851:SF186">
    <property type="entry name" value="INACTIVE METALLOPROTEASE YMFF-RELATED"/>
    <property type="match status" value="1"/>
</dbReference>
<dbReference type="Proteomes" id="UP000823982">
    <property type="component" value="Unassembled WGS sequence"/>
</dbReference>
<evidence type="ECO:0000313" key="2">
    <source>
        <dbReference type="EMBL" id="HIS25075.1"/>
    </source>
</evidence>
<dbReference type="EMBL" id="DVIR01000060">
    <property type="protein sequence ID" value="HIS25075.1"/>
    <property type="molecule type" value="Genomic_DNA"/>
</dbReference>
<gene>
    <name evidence="2" type="ORF">IAD01_06715</name>
</gene>
<comment type="caution">
    <text evidence="2">The sequence shown here is derived from an EMBL/GenBank/DDBJ whole genome shotgun (WGS) entry which is preliminary data.</text>
</comment>
<protein>
    <submittedName>
        <fullName evidence="2">Insulinase family protein</fullName>
    </submittedName>
</protein>
<dbReference type="InterPro" id="IPR007863">
    <property type="entry name" value="Peptidase_M16_C"/>
</dbReference>
<dbReference type="SUPFAM" id="SSF63411">
    <property type="entry name" value="LuxS/MPP-like metallohydrolase"/>
    <property type="match status" value="2"/>
</dbReference>
<dbReference type="Pfam" id="PF05193">
    <property type="entry name" value="Peptidase_M16_C"/>
    <property type="match status" value="1"/>
</dbReference>
<dbReference type="PANTHER" id="PTHR11851">
    <property type="entry name" value="METALLOPROTEASE"/>
    <property type="match status" value="1"/>
</dbReference>
<organism evidence="2 3">
    <name type="scientific">Candidatus Faeciplasma gallinarum</name>
    <dbReference type="NCBI Taxonomy" id="2840799"/>
    <lineage>
        <taxon>Bacteria</taxon>
        <taxon>Bacillati</taxon>
        <taxon>Bacillota</taxon>
        <taxon>Clostridia</taxon>
        <taxon>Eubacteriales</taxon>
        <taxon>Oscillospiraceae</taxon>
        <taxon>Oscillospiraceae incertae sedis</taxon>
        <taxon>Candidatus Faeciplasma</taxon>
    </lineage>
</organism>
<dbReference type="InterPro" id="IPR011249">
    <property type="entry name" value="Metalloenz_LuxS/M16"/>
</dbReference>
<evidence type="ECO:0000313" key="3">
    <source>
        <dbReference type="Proteomes" id="UP000823982"/>
    </source>
</evidence>
<evidence type="ECO:0000259" key="1">
    <source>
        <dbReference type="Pfam" id="PF05193"/>
    </source>
</evidence>
<dbReference type="AlphaFoldDB" id="A0A9D1EQ00"/>
<dbReference type="NCBIfam" id="NF047422">
    <property type="entry name" value="YfmF_fam"/>
    <property type="match status" value="1"/>
</dbReference>
<accession>A0A9D1EQ00</accession>
<name>A0A9D1EQ00_9FIRM</name>
<sequence>MQTAYKRTELGGGVAISKIADSKFKTNSVYVRFLTEYKREDAAALALIPSVITSSSEDYPTGTLLNKKLNALYGTTVTGSASQIGGMYEVTVCIDYLSDVYALDGDKIAEPASQILLGCIFRPALENGGFAAAEFEMRRKDFLDSIDAEINDKVSYALSEAFKTVYEGEPSASKHYGSREEVESVTPQKAYEVYKKLLSEAKVEISLCGHGDFDEAEKLLSHAFDTARTSFADPKYFDYSAVKADTAYAEEKMDVSQANLVLAFKPKTHDLRVAQVMSCVYGGSTFSKLFANVREKMSLCYFCQSIYSETKGTMFVVSAVEFDNIDKAKDEIIHQLSLIANGEFTDDELANAKLYLANAYSSSEDRISSIDLWYFRCNQRNEILTPQEYAEKLCEVTREQVIQLAAQMKLDTVFVLRNIGEQ</sequence>